<sequence>MTLTAVPLGATAVEPTTNSVTIEVTIADQDAPAPLVGAVVTLRNETSGADVGASTTGLDGRVTFDVDTTASSQYSAAAEWPGGDALWWLRTEFIAKTTSVVAMNVQHPYRYLTGHITATDGVTLLPDLTGGAAVLSRGDSILQTIPLAADGSFNTPAVPTIDAEQYRLSFTPPPAYVLVDGQDAVNAAFELPTDLDGATTLDVSRQFSVLPLATPKPTPTATPTETPAPAPVQAPGAIVLPGATGLSEGLNAMSEAQLEDLLSATAQTRSGNTVPITNEQGQVLGLAFGVQDSIQQKVQTLIGSIISNMAGVAVKNVPLVAFDTEEALQRATLTNKVQMLDDQVMAKVEDIKAGNALMSRIKVALDAVGTYSDGPNTPSFVEASTSVREAGVASDPFLDASATTAIAVAPMLSTKLTGLLYSAENYQSLEMDRLHWLIARQQVAVRALNTFLAMMAYSESRIIGTMRSEPVDVGTVQWANGQVTGSFDLSAVPDGSHHLILNFADLGVTIVADVEVQRGTPAVMDVQRGTLAVTGAQTGATPAIGLGLLLLGLAVVLGGPFLRRRESRA</sequence>
<comment type="caution">
    <text evidence="3">The sequence shown here is derived from an EMBL/GenBank/DDBJ whole genome shotgun (WGS) entry which is preliminary data.</text>
</comment>
<keyword evidence="2" id="KW-0472">Membrane</keyword>
<evidence type="ECO:0008006" key="5">
    <source>
        <dbReference type="Google" id="ProtNLM"/>
    </source>
</evidence>
<evidence type="ECO:0000313" key="3">
    <source>
        <dbReference type="EMBL" id="TFD01977.1"/>
    </source>
</evidence>
<organism evidence="3 4">
    <name type="scientific">Cryobacterium breve</name>
    <dbReference type="NCBI Taxonomy" id="1259258"/>
    <lineage>
        <taxon>Bacteria</taxon>
        <taxon>Bacillati</taxon>
        <taxon>Actinomycetota</taxon>
        <taxon>Actinomycetes</taxon>
        <taxon>Micrococcales</taxon>
        <taxon>Microbacteriaceae</taxon>
        <taxon>Cryobacterium</taxon>
    </lineage>
</organism>
<name>A0ABY2JAK0_9MICO</name>
<keyword evidence="2" id="KW-0812">Transmembrane</keyword>
<evidence type="ECO:0000313" key="4">
    <source>
        <dbReference type="Proteomes" id="UP000298355"/>
    </source>
</evidence>
<keyword evidence="2" id="KW-1133">Transmembrane helix</keyword>
<dbReference type="EMBL" id="SOGJ01000003">
    <property type="protein sequence ID" value="TFD01977.1"/>
    <property type="molecule type" value="Genomic_DNA"/>
</dbReference>
<feature type="region of interest" description="Disordered" evidence="1">
    <location>
        <begin position="212"/>
        <end position="232"/>
    </location>
</feature>
<proteinExistence type="predicted"/>
<keyword evidence="4" id="KW-1185">Reference proteome</keyword>
<gene>
    <name evidence="3" type="ORF">E3O65_00285</name>
</gene>
<evidence type="ECO:0000256" key="2">
    <source>
        <dbReference type="SAM" id="Phobius"/>
    </source>
</evidence>
<reference evidence="3 4" key="1">
    <citation type="submission" date="2019-03" db="EMBL/GenBank/DDBJ databases">
        <title>Genomics of glacier-inhabiting Cryobacterium strains.</title>
        <authorList>
            <person name="Liu Q."/>
            <person name="Xin Y.-H."/>
        </authorList>
    </citation>
    <scope>NUCLEOTIDE SEQUENCE [LARGE SCALE GENOMIC DNA]</scope>
    <source>
        <strain evidence="3 4">TMT4-23</strain>
    </source>
</reference>
<dbReference type="RefSeq" id="WP_134361759.1">
    <property type="nucleotide sequence ID" value="NZ_SOGJ01000003.1"/>
</dbReference>
<accession>A0ABY2JAK0</accession>
<protein>
    <recommendedName>
        <fullName evidence="5">Carboxypeptidase regulatory-like domain-containing protein</fullName>
    </recommendedName>
</protein>
<feature type="compositionally biased region" description="Pro residues" evidence="1">
    <location>
        <begin position="214"/>
        <end position="232"/>
    </location>
</feature>
<feature type="transmembrane region" description="Helical" evidence="2">
    <location>
        <begin position="543"/>
        <end position="562"/>
    </location>
</feature>
<dbReference type="Proteomes" id="UP000298355">
    <property type="component" value="Unassembled WGS sequence"/>
</dbReference>
<evidence type="ECO:0000256" key="1">
    <source>
        <dbReference type="SAM" id="MobiDB-lite"/>
    </source>
</evidence>